<evidence type="ECO:0000256" key="3">
    <source>
        <dbReference type="ARBA" id="ARBA00022449"/>
    </source>
</evidence>
<dbReference type="EMBL" id="MUYF01000003">
    <property type="protein sequence ID" value="OOL81044.1"/>
    <property type="molecule type" value="Genomic_DNA"/>
</dbReference>
<keyword evidence="7 8" id="KW-0472">Membrane</keyword>
<keyword evidence="4" id="KW-1003">Cell membrane</keyword>
<keyword evidence="6 8" id="KW-1133">Transmembrane helix</keyword>
<evidence type="ECO:0000313" key="9">
    <source>
        <dbReference type="EMBL" id="OOL81044.1"/>
    </source>
</evidence>
<keyword evidence="3" id="KW-0050">Antiport</keyword>
<evidence type="ECO:0000256" key="7">
    <source>
        <dbReference type="ARBA" id="ARBA00023136"/>
    </source>
</evidence>
<evidence type="ECO:0000256" key="8">
    <source>
        <dbReference type="SAM" id="Phobius"/>
    </source>
</evidence>
<feature type="transmembrane region" description="Helical" evidence="8">
    <location>
        <begin position="12"/>
        <end position="30"/>
    </location>
</feature>
<proteinExistence type="inferred from homology"/>
<organism evidence="9 10">
    <name type="scientific">Dolosigranulum pigrum</name>
    <dbReference type="NCBI Taxonomy" id="29394"/>
    <lineage>
        <taxon>Bacteria</taxon>
        <taxon>Bacillati</taxon>
        <taxon>Bacillota</taxon>
        <taxon>Bacilli</taxon>
        <taxon>Lactobacillales</taxon>
        <taxon>Carnobacteriaceae</taxon>
        <taxon>Dolosigranulum</taxon>
    </lineage>
</organism>
<protein>
    <recommendedName>
        <fullName evidence="11">Na+/H+ antiporter subunit E</fullName>
    </recommendedName>
</protein>
<dbReference type="Proteomes" id="UP000190409">
    <property type="component" value="Unassembled WGS sequence"/>
</dbReference>
<reference evidence="9 10" key="1">
    <citation type="submission" date="2017-01" db="EMBL/GenBank/DDBJ databases">
        <title>Complete Genome Sequence of Dolosigranulum pigrum isolated from a Patient with interstitial lung disease.</title>
        <authorList>
            <person name="Mukhopadhyay R."/>
            <person name="Joaquin J."/>
            <person name="Hogue R."/>
            <person name="Fitzgerald S."/>
            <person name="Jospin G."/>
            <person name="Eisen J.A."/>
            <person name="Chaturvedi V."/>
        </authorList>
    </citation>
    <scope>NUCLEOTIDE SEQUENCE [LARGE SCALE GENOMIC DNA]</scope>
    <source>
        <strain evidence="9 10">15S00348</strain>
    </source>
</reference>
<dbReference type="GO" id="GO:0015297">
    <property type="term" value="F:antiporter activity"/>
    <property type="evidence" value="ECO:0007669"/>
    <property type="project" value="UniProtKB-KW"/>
</dbReference>
<dbReference type="AlphaFoldDB" id="A0A1S8KMS8"/>
<evidence type="ECO:0000256" key="2">
    <source>
        <dbReference type="ARBA" id="ARBA00006228"/>
    </source>
</evidence>
<name>A0A1S8KMS8_9LACT</name>
<dbReference type="GO" id="GO:0005886">
    <property type="term" value="C:plasma membrane"/>
    <property type="evidence" value="ECO:0007669"/>
    <property type="project" value="UniProtKB-SubCell"/>
</dbReference>
<comment type="similarity">
    <text evidence="2">Belongs to the CPA3 antiporters (TC 2.A.63) subunit E family.</text>
</comment>
<dbReference type="Pfam" id="PF01899">
    <property type="entry name" value="MNHE"/>
    <property type="match status" value="1"/>
</dbReference>
<comment type="subcellular location">
    <subcellularLocation>
        <location evidence="1">Cell membrane</location>
        <topology evidence="1">Multi-pass membrane protein</topology>
    </subcellularLocation>
</comment>
<keyword evidence="3" id="KW-0813">Transport</keyword>
<dbReference type="InterPro" id="IPR002758">
    <property type="entry name" value="Cation_antiport_E"/>
</dbReference>
<accession>A0A1S8KMS8</accession>
<evidence type="ECO:0008006" key="11">
    <source>
        <dbReference type="Google" id="ProtNLM"/>
    </source>
</evidence>
<evidence type="ECO:0000256" key="6">
    <source>
        <dbReference type="ARBA" id="ARBA00022989"/>
    </source>
</evidence>
<dbReference type="PANTHER" id="PTHR34584">
    <property type="entry name" value="NA(+)/H(+) ANTIPORTER SUBUNIT E1"/>
    <property type="match status" value="1"/>
</dbReference>
<dbReference type="PANTHER" id="PTHR34584:SF1">
    <property type="entry name" value="NA(+)_H(+) ANTIPORTER SUBUNIT E1"/>
    <property type="match status" value="1"/>
</dbReference>
<dbReference type="GO" id="GO:0008324">
    <property type="term" value="F:monoatomic cation transmembrane transporter activity"/>
    <property type="evidence" value="ECO:0007669"/>
    <property type="project" value="InterPro"/>
</dbReference>
<comment type="caution">
    <text evidence="9">The sequence shown here is derived from an EMBL/GenBank/DDBJ whole genome shotgun (WGS) entry which is preliminary data.</text>
</comment>
<evidence type="ECO:0000256" key="1">
    <source>
        <dbReference type="ARBA" id="ARBA00004651"/>
    </source>
</evidence>
<evidence type="ECO:0000256" key="5">
    <source>
        <dbReference type="ARBA" id="ARBA00022692"/>
    </source>
</evidence>
<keyword evidence="5 8" id="KW-0812">Transmembrane</keyword>
<evidence type="ECO:0000313" key="10">
    <source>
        <dbReference type="Proteomes" id="UP000190409"/>
    </source>
</evidence>
<feature type="transmembrane region" description="Helical" evidence="8">
    <location>
        <begin position="35"/>
        <end position="52"/>
    </location>
</feature>
<sequence>MKNFIDSVVQDMVSNIKIISVLFVTWIILFEKINLFVIVTGLIMSVVSILLTDMYLMPGNYTDEYMFGLRSMIHYFSILVIEIFVAGIGVIPKIILGDSDVAFVTCETKLTDEFLINILANSITLTPGTVTVKKSGSTLRVLTLDTPNVARGEDPRQVLPLKLEHVLLKYEKTVQRRGEKI</sequence>
<gene>
    <name evidence="9" type="ORF">BWX42_04120</name>
</gene>
<evidence type="ECO:0000256" key="4">
    <source>
        <dbReference type="ARBA" id="ARBA00022475"/>
    </source>
</evidence>
<feature type="transmembrane region" description="Helical" evidence="8">
    <location>
        <begin position="72"/>
        <end position="91"/>
    </location>
</feature>